<gene>
    <name evidence="1" type="ORF">HMPREF9225_0494</name>
</gene>
<reference evidence="1 2" key="1">
    <citation type="submission" date="2010-07" db="EMBL/GenBank/DDBJ databases">
        <authorList>
            <person name="Muzny D."/>
            <person name="Qin X."/>
            <person name="Deng J."/>
            <person name="Jiang H."/>
            <person name="Liu Y."/>
            <person name="Qu J."/>
            <person name="Song X.-Z."/>
            <person name="Zhang L."/>
            <person name="Thornton R."/>
            <person name="Coyle M."/>
            <person name="Francisco L."/>
            <person name="Jackson L."/>
            <person name="Javaid M."/>
            <person name="Korchina V."/>
            <person name="Kovar C."/>
            <person name="Mata R."/>
            <person name="Mathew T."/>
            <person name="Ngo R."/>
            <person name="Nguyen L."/>
            <person name="Nguyen N."/>
            <person name="Okwuonu G."/>
            <person name="Ongeri F."/>
            <person name="Pham C."/>
            <person name="Simmons D."/>
            <person name="Wilczek-Boney K."/>
            <person name="Hale W."/>
            <person name="Jakkamsetti A."/>
            <person name="Pham P."/>
            <person name="Ruth R."/>
            <person name="San Lucas F."/>
            <person name="Warren J."/>
            <person name="Zhang J."/>
            <person name="Zhao Z."/>
            <person name="Zhou C."/>
            <person name="Zhu D."/>
            <person name="Lee S."/>
            <person name="Bess C."/>
            <person name="Blankenburg K."/>
            <person name="Forbes L."/>
            <person name="Fu Q."/>
            <person name="Gubbala S."/>
            <person name="Hirani K."/>
            <person name="Jayaseelan J.C."/>
            <person name="Lara F."/>
            <person name="Munidasa M."/>
            <person name="Palculict T."/>
            <person name="Patil S."/>
            <person name="Pu L.-L."/>
            <person name="Saada N."/>
            <person name="Tang L."/>
            <person name="Weissenberger G."/>
            <person name="Zhu Y."/>
            <person name="Hemphill L."/>
            <person name="Shang Y."/>
            <person name="Youmans B."/>
            <person name="Ayvaz T."/>
            <person name="Ross M."/>
            <person name="Santibanez J."/>
            <person name="Aqrawi P."/>
            <person name="Gross S."/>
            <person name="Joshi V."/>
            <person name="Fowler G."/>
            <person name="Nazareth L."/>
            <person name="Reid J."/>
            <person name="Worley K."/>
            <person name="Petrosino J."/>
            <person name="Highlander S."/>
            <person name="Gibbs R."/>
        </authorList>
    </citation>
    <scope>NUCLEOTIDE SEQUENCE [LARGE SCALE GENOMIC DNA]</scope>
    <source>
        <strain evidence="1 2">ATCC BAA-1640</strain>
    </source>
</reference>
<keyword evidence="2" id="KW-1185">Reference proteome</keyword>
<dbReference type="HOGENOM" id="CLU_046660_0_0_9"/>
<proteinExistence type="predicted"/>
<accession>E0NK05</accession>
<comment type="caution">
    <text evidence="1">The sequence shown here is derived from an EMBL/GenBank/DDBJ whole genome shotgun (WGS) entry which is preliminary data.</text>
</comment>
<protein>
    <submittedName>
        <fullName evidence="1">Uncharacterized protein</fullName>
    </submittedName>
</protein>
<dbReference type="AlphaFoldDB" id="E0NK05"/>
<dbReference type="eggNOG" id="ENOG502Z87M">
    <property type="taxonomic scope" value="Bacteria"/>
</dbReference>
<name>E0NK05_9FIRM</name>
<evidence type="ECO:0000313" key="1">
    <source>
        <dbReference type="EMBL" id="EFM25950.1"/>
    </source>
</evidence>
<sequence length="481" mass="55132">MGNIKKKLLQNLKIRRKEMLKGKSVIELTDVRTNTKEIYEDENLITNAVPDLLRLNPSGLMYPLDNGTVQFKDEIFPIANKCYGGILLFENPLEEDPNKIIAPSDNPIIGYASNDVNDTDNSKRGSANLTESKPIDRGYKFVWDFSTSQGNGRISSLALTHYRGGKSFYGNSYDRESGILMLNKVSTKTDKAVLSYYAGLVEVNLKDQSFYSIWPMPDRQIQIARIKESFFNIGLNDTILGMPTQDVEVNYIKPEKFFPSRYSINCSFHDGEDGYWYGFSTEGETNSRGNAEIYTIKIKKDDFSFTEDKWTLENVQLMYIGRYPSSENESHYRTIASVVRGKYLYCLNYKKNGVYKININNPVDITLINLESEVDILRGEYTNQYFYKYGDYVATRQFLIDKNDNVIYTANVDMKFLTTPLINIGPFMIGFDTDAGYGNYTLYKLLFLHTQYLGTINNLSSPILKTADKTMKITYTLTEEE</sequence>
<dbReference type="STRING" id="862517.HMPREF9225_0494"/>
<evidence type="ECO:0000313" key="2">
    <source>
        <dbReference type="Proteomes" id="UP000003280"/>
    </source>
</evidence>
<dbReference type="EMBL" id="AEEH01000019">
    <property type="protein sequence ID" value="EFM25950.1"/>
    <property type="molecule type" value="Genomic_DNA"/>
</dbReference>
<organism evidence="1 2">
    <name type="scientific">Peptoniphilus duerdenii ATCC BAA-1640</name>
    <dbReference type="NCBI Taxonomy" id="862517"/>
    <lineage>
        <taxon>Bacteria</taxon>
        <taxon>Bacillati</taxon>
        <taxon>Bacillota</taxon>
        <taxon>Tissierellia</taxon>
        <taxon>Tissierellales</taxon>
        <taxon>Peptoniphilaceae</taxon>
        <taxon>Peptoniphilus</taxon>
    </lineage>
</organism>
<dbReference type="Proteomes" id="UP000003280">
    <property type="component" value="Unassembled WGS sequence"/>
</dbReference>